<dbReference type="InterPro" id="IPR055469">
    <property type="entry name" value="DUF7041"/>
</dbReference>
<dbReference type="GO" id="GO:0071897">
    <property type="term" value="P:DNA biosynthetic process"/>
    <property type="evidence" value="ECO:0007669"/>
    <property type="project" value="UniProtKB-ARBA"/>
</dbReference>
<dbReference type="PANTHER" id="PTHR37984">
    <property type="entry name" value="PROTEIN CBG26694"/>
    <property type="match status" value="1"/>
</dbReference>
<evidence type="ECO:0000256" key="2">
    <source>
        <dbReference type="ARBA" id="ARBA00022695"/>
    </source>
</evidence>
<organism evidence="8 9">
    <name type="scientific">Eumeta variegata</name>
    <name type="common">Bagworm moth</name>
    <name type="synonym">Eumeta japonica</name>
    <dbReference type="NCBI Taxonomy" id="151549"/>
    <lineage>
        <taxon>Eukaryota</taxon>
        <taxon>Metazoa</taxon>
        <taxon>Ecdysozoa</taxon>
        <taxon>Arthropoda</taxon>
        <taxon>Hexapoda</taxon>
        <taxon>Insecta</taxon>
        <taxon>Pterygota</taxon>
        <taxon>Neoptera</taxon>
        <taxon>Endopterygota</taxon>
        <taxon>Lepidoptera</taxon>
        <taxon>Glossata</taxon>
        <taxon>Ditrysia</taxon>
        <taxon>Tineoidea</taxon>
        <taxon>Psychidae</taxon>
        <taxon>Oiketicinae</taxon>
        <taxon>Eumeta</taxon>
    </lineage>
</organism>
<dbReference type="GO" id="GO:0003676">
    <property type="term" value="F:nucleic acid binding"/>
    <property type="evidence" value="ECO:0007669"/>
    <property type="project" value="InterPro"/>
</dbReference>
<reference evidence="8 9" key="1">
    <citation type="journal article" date="2019" name="Commun. Biol.">
        <title>The bagworm genome reveals a unique fibroin gene that provides high tensile strength.</title>
        <authorList>
            <person name="Kono N."/>
            <person name="Nakamura H."/>
            <person name="Ohtoshi R."/>
            <person name="Tomita M."/>
            <person name="Numata K."/>
            <person name="Arakawa K."/>
        </authorList>
    </citation>
    <scope>NUCLEOTIDE SEQUENCE [LARGE SCALE GENOMIC DNA]</scope>
</reference>
<evidence type="ECO:0000313" key="8">
    <source>
        <dbReference type="EMBL" id="GBP40882.1"/>
    </source>
</evidence>
<proteinExistence type="predicted"/>
<dbReference type="OrthoDB" id="10257314at2759"/>
<evidence type="ECO:0000256" key="4">
    <source>
        <dbReference type="ARBA" id="ARBA00022759"/>
    </source>
</evidence>
<dbReference type="InterPro" id="IPR000477">
    <property type="entry name" value="RT_dom"/>
</dbReference>
<comment type="caution">
    <text evidence="8">The sequence shown here is derived from an EMBL/GenBank/DDBJ whole genome shotgun (WGS) entry which is preliminary data.</text>
</comment>
<keyword evidence="1" id="KW-0808">Transferase</keyword>
<evidence type="ECO:0000313" key="9">
    <source>
        <dbReference type="Proteomes" id="UP000299102"/>
    </source>
</evidence>
<evidence type="ECO:0000259" key="6">
    <source>
        <dbReference type="Pfam" id="PF00078"/>
    </source>
</evidence>
<keyword evidence="4" id="KW-0255">Endonuclease</keyword>
<keyword evidence="4" id="KW-0378">Hydrolase</keyword>
<dbReference type="Gene3D" id="3.30.70.270">
    <property type="match status" value="2"/>
</dbReference>
<dbReference type="Gene3D" id="3.30.420.10">
    <property type="entry name" value="Ribonuclease H-like superfamily/Ribonuclease H"/>
    <property type="match status" value="1"/>
</dbReference>
<feature type="domain" description="DUF7041" evidence="7">
    <location>
        <begin position="32"/>
        <end position="113"/>
    </location>
</feature>
<evidence type="ECO:0000256" key="3">
    <source>
        <dbReference type="ARBA" id="ARBA00022722"/>
    </source>
</evidence>
<dbReference type="SUPFAM" id="SSF50630">
    <property type="entry name" value="Acid proteases"/>
    <property type="match status" value="1"/>
</dbReference>
<evidence type="ECO:0000259" key="7">
    <source>
        <dbReference type="Pfam" id="PF23055"/>
    </source>
</evidence>
<dbReference type="AlphaFoldDB" id="A0A4C1VR65"/>
<dbReference type="InterPro" id="IPR012337">
    <property type="entry name" value="RNaseH-like_sf"/>
</dbReference>
<feature type="region of interest" description="Disordered" evidence="5">
    <location>
        <begin position="222"/>
        <end position="266"/>
    </location>
</feature>
<evidence type="ECO:0000256" key="5">
    <source>
        <dbReference type="SAM" id="MobiDB-lite"/>
    </source>
</evidence>
<keyword evidence="9" id="KW-1185">Reference proteome</keyword>
<accession>A0A4C1VR65</accession>
<dbReference type="InterPro" id="IPR021109">
    <property type="entry name" value="Peptidase_aspartic_dom_sf"/>
</dbReference>
<dbReference type="Pfam" id="PF00078">
    <property type="entry name" value="RVT_1"/>
    <property type="match status" value="1"/>
</dbReference>
<feature type="domain" description="Reverse transcriptase" evidence="6">
    <location>
        <begin position="508"/>
        <end position="574"/>
    </location>
</feature>
<dbReference type="Proteomes" id="UP000299102">
    <property type="component" value="Unassembled WGS sequence"/>
</dbReference>
<dbReference type="SUPFAM" id="SSF56672">
    <property type="entry name" value="DNA/RNA polymerases"/>
    <property type="match status" value="1"/>
</dbReference>
<dbReference type="EMBL" id="BGZK01000389">
    <property type="protein sequence ID" value="GBP40882.1"/>
    <property type="molecule type" value="Genomic_DNA"/>
</dbReference>
<dbReference type="InterPro" id="IPR043502">
    <property type="entry name" value="DNA/RNA_pol_sf"/>
</dbReference>
<dbReference type="Pfam" id="PF23055">
    <property type="entry name" value="DUF7041"/>
    <property type="match status" value="1"/>
</dbReference>
<dbReference type="STRING" id="151549.A0A4C1VR65"/>
<feature type="compositionally biased region" description="Basic residues" evidence="5">
    <location>
        <begin position="236"/>
        <end position="253"/>
    </location>
</feature>
<dbReference type="InterPro" id="IPR043128">
    <property type="entry name" value="Rev_trsase/Diguanyl_cyclase"/>
</dbReference>
<dbReference type="Gene3D" id="2.40.70.10">
    <property type="entry name" value="Acid Proteases"/>
    <property type="match status" value="1"/>
</dbReference>
<dbReference type="GO" id="GO:0042575">
    <property type="term" value="C:DNA polymerase complex"/>
    <property type="evidence" value="ECO:0007669"/>
    <property type="project" value="UniProtKB-ARBA"/>
</dbReference>
<dbReference type="SUPFAM" id="SSF53098">
    <property type="entry name" value="Ribonuclease H-like"/>
    <property type="match status" value="1"/>
</dbReference>
<evidence type="ECO:0000256" key="1">
    <source>
        <dbReference type="ARBA" id="ARBA00022679"/>
    </source>
</evidence>
<protein>
    <submittedName>
        <fullName evidence="8">Uncharacterized protein</fullName>
    </submittedName>
</protein>
<keyword evidence="2" id="KW-0548">Nucleotidyltransferase</keyword>
<name>A0A4C1VR65_EUMVA</name>
<keyword evidence="3" id="KW-0540">Nuclease</keyword>
<dbReference type="InterPro" id="IPR036397">
    <property type="entry name" value="RNaseH_sf"/>
</dbReference>
<gene>
    <name evidence="8" type="ORF">EVAR_88943_1</name>
</gene>
<sequence>MRQRSRDGLKLHTALSQNAAREQIHYLICARVPDFWTDQARLWFAQFEAVVINQRLPDIARHNLVVAKLNKEAIQEISDILLTPPVNDKYNTLKTRLLTVYAEIETRQLQKLLSEVELGDQRPSQLLRRMRDLARTKIPDDTLRVMYTGHLPTAVRAVLAVSDTKDLDNLATVADKIIENTRPLVDVNEVTSSMNHAPSASHKSESNINRIVDEISKLSMVIKRKGRTQPSWHETHRLRSRSRTPSRSRRYHANSRDQQNGNRDVVEPQRIQTGFAFIICGSETKHGSAPNRATGHRKRKTKRVDTGANITVLPKCSVKIKTTNHSVDYKLYAANGTEIKTYGLKTLVVYLGLRRLFRWTFVIADVKQPIIGADFLSHFKLLVDLSNRRIVDQVTKLKTIAGIVKTAQPSASTLDKTIPCLDLLSEFPNITKPISFKGTPSHSVVHHIETTGPPVFAKARPLQPDRYRRVKEFQTMMDMGTCNPSKVPGPARCMWSRKNAHAETTDVSTQLRSQTGLDFLFAYIDDIIIASDDIEQHRRHLKALFSRLDTYGITINLSKCAFEKDKIDFLGYEVSTSGISLLEEKVKAIVACPRPKTIVELRRFLGMLNFYRSHLPKAAEYQAILNKHIHGAKKKDKTPIDWTPDDERALRSKVSLQSAVTLSHPLADATRSNDRRIQYSGRQRRADALSRVDAITCPTTINFEELSAAQSDDATLTHLLQDTDSSAKLNAYFTFRSNFHWPLPTTTDDYKYLLTIIDRCTGWPEAFPMKDISADSVAKVILEGWIARYGCPSKLTSDQGNNSKEVMTRSAANRKALAPTYMRHSAGGDPARQSVESRLVPIPLAGRLSYKVVSQLMLTSST</sequence>
<dbReference type="PANTHER" id="PTHR37984:SF5">
    <property type="entry name" value="PROTEIN NYNRIN-LIKE"/>
    <property type="match status" value="1"/>
</dbReference>
<dbReference type="InterPro" id="IPR050951">
    <property type="entry name" value="Retrovirus_Pol_polyprotein"/>
</dbReference>